<dbReference type="InterPro" id="IPR037923">
    <property type="entry name" value="HTH-like"/>
</dbReference>
<keyword evidence="1" id="KW-0805">Transcription regulation</keyword>
<dbReference type="PROSITE" id="PS00041">
    <property type="entry name" value="HTH_ARAC_FAMILY_1"/>
    <property type="match status" value="1"/>
</dbReference>
<feature type="domain" description="HTH araC/xylS-type" evidence="4">
    <location>
        <begin position="184"/>
        <end position="282"/>
    </location>
</feature>
<dbReference type="SUPFAM" id="SSF46689">
    <property type="entry name" value="Homeodomain-like"/>
    <property type="match status" value="2"/>
</dbReference>
<protein>
    <submittedName>
        <fullName evidence="5">AraC family transcriptional regulator</fullName>
    </submittedName>
</protein>
<keyword evidence="3" id="KW-0804">Transcription</keyword>
<evidence type="ECO:0000256" key="3">
    <source>
        <dbReference type="ARBA" id="ARBA00023163"/>
    </source>
</evidence>
<dbReference type="PROSITE" id="PS01124">
    <property type="entry name" value="HTH_ARAC_FAMILY_2"/>
    <property type="match status" value="1"/>
</dbReference>
<sequence length="284" mass="33260">MKYLDYQEHRKQGTFNFPIAFYHVERTHPRYHMPYHWHTECEIIQIIRGNFSLTIDEKNYQLKEGDIVFIQDGMLHGGSPENCVYECLVFDMKLLLKDHHICSKQVEAIISHDLQIFNLLPGEGSPIGAVTKELFAAMREKFTGYEFAVQGSLYLLVGLILRDGLYTADASPQKHALFRLKQLKQVLRYIAEHYKEEITLEALASVAGMNPKYFCRFFRQMTQKTPVEYLNYYRIECAREQLSTTSCTVTEIAFNCGFNDVSYFIKIFRKYMGMTPGQFVRQQY</sequence>
<reference evidence="5" key="2">
    <citation type="submission" date="2021-04" db="EMBL/GenBank/DDBJ databases">
        <authorList>
            <person name="Gilroy R."/>
        </authorList>
    </citation>
    <scope>NUCLEOTIDE SEQUENCE</scope>
    <source>
        <strain evidence="5">CHK195-6426</strain>
    </source>
</reference>
<dbReference type="InterPro" id="IPR003313">
    <property type="entry name" value="AraC-bd"/>
</dbReference>
<dbReference type="GO" id="GO:0043565">
    <property type="term" value="F:sequence-specific DNA binding"/>
    <property type="evidence" value="ECO:0007669"/>
    <property type="project" value="InterPro"/>
</dbReference>
<reference evidence="5" key="1">
    <citation type="journal article" date="2021" name="PeerJ">
        <title>Extensive microbial diversity within the chicken gut microbiome revealed by metagenomics and culture.</title>
        <authorList>
            <person name="Gilroy R."/>
            <person name="Ravi A."/>
            <person name="Getino M."/>
            <person name="Pursley I."/>
            <person name="Horton D.L."/>
            <person name="Alikhan N.F."/>
            <person name="Baker D."/>
            <person name="Gharbi K."/>
            <person name="Hall N."/>
            <person name="Watson M."/>
            <person name="Adriaenssens E.M."/>
            <person name="Foster-Nyarko E."/>
            <person name="Jarju S."/>
            <person name="Secka A."/>
            <person name="Antonio M."/>
            <person name="Oren A."/>
            <person name="Chaudhuri R.R."/>
            <person name="La Ragione R."/>
            <person name="Hildebrand F."/>
            <person name="Pallen M.J."/>
        </authorList>
    </citation>
    <scope>NUCLEOTIDE SEQUENCE</scope>
    <source>
        <strain evidence="5">CHK195-6426</strain>
    </source>
</reference>
<evidence type="ECO:0000313" key="6">
    <source>
        <dbReference type="Proteomes" id="UP000824265"/>
    </source>
</evidence>
<dbReference type="EMBL" id="DXGH01000057">
    <property type="protein sequence ID" value="HIW81969.1"/>
    <property type="molecule type" value="Genomic_DNA"/>
</dbReference>
<evidence type="ECO:0000313" key="5">
    <source>
        <dbReference type="EMBL" id="HIW81969.1"/>
    </source>
</evidence>
<dbReference type="AlphaFoldDB" id="A0A9D1R6U2"/>
<dbReference type="InterPro" id="IPR014710">
    <property type="entry name" value="RmlC-like_jellyroll"/>
</dbReference>
<dbReference type="PANTHER" id="PTHR43280">
    <property type="entry name" value="ARAC-FAMILY TRANSCRIPTIONAL REGULATOR"/>
    <property type="match status" value="1"/>
</dbReference>
<dbReference type="Pfam" id="PF02311">
    <property type="entry name" value="AraC_binding"/>
    <property type="match status" value="1"/>
</dbReference>
<dbReference type="PRINTS" id="PR00032">
    <property type="entry name" value="HTHARAC"/>
</dbReference>
<accession>A0A9D1R6U2</accession>
<dbReference type="CDD" id="cd02208">
    <property type="entry name" value="cupin_RmlC-like"/>
    <property type="match status" value="1"/>
</dbReference>
<keyword evidence="2" id="KW-0238">DNA-binding</keyword>
<evidence type="ECO:0000256" key="2">
    <source>
        <dbReference type="ARBA" id="ARBA00023125"/>
    </source>
</evidence>
<evidence type="ECO:0000259" key="4">
    <source>
        <dbReference type="PROSITE" id="PS01124"/>
    </source>
</evidence>
<dbReference type="Gene3D" id="2.60.120.10">
    <property type="entry name" value="Jelly Rolls"/>
    <property type="match status" value="1"/>
</dbReference>
<evidence type="ECO:0000256" key="1">
    <source>
        <dbReference type="ARBA" id="ARBA00023015"/>
    </source>
</evidence>
<dbReference type="Gene3D" id="1.10.10.60">
    <property type="entry name" value="Homeodomain-like"/>
    <property type="match status" value="2"/>
</dbReference>
<name>A0A9D1R6U2_9FIRM</name>
<dbReference type="PANTHER" id="PTHR43280:SF28">
    <property type="entry name" value="HTH-TYPE TRANSCRIPTIONAL ACTIVATOR RHAS"/>
    <property type="match status" value="1"/>
</dbReference>
<dbReference type="RefSeq" id="WP_318702584.1">
    <property type="nucleotide sequence ID" value="NZ_CALWMU010000008.1"/>
</dbReference>
<dbReference type="Proteomes" id="UP000824265">
    <property type="component" value="Unassembled WGS sequence"/>
</dbReference>
<dbReference type="SMART" id="SM00342">
    <property type="entry name" value="HTH_ARAC"/>
    <property type="match status" value="1"/>
</dbReference>
<organism evidence="5 6">
    <name type="scientific">Candidatus Acetatifactor stercoripullorum</name>
    <dbReference type="NCBI Taxonomy" id="2838414"/>
    <lineage>
        <taxon>Bacteria</taxon>
        <taxon>Bacillati</taxon>
        <taxon>Bacillota</taxon>
        <taxon>Clostridia</taxon>
        <taxon>Lachnospirales</taxon>
        <taxon>Lachnospiraceae</taxon>
        <taxon>Acetatifactor</taxon>
    </lineage>
</organism>
<proteinExistence type="predicted"/>
<dbReference type="InterPro" id="IPR018062">
    <property type="entry name" value="HTH_AraC-typ_CS"/>
</dbReference>
<dbReference type="SUPFAM" id="SSF51215">
    <property type="entry name" value="Regulatory protein AraC"/>
    <property type="match status" value="1"/>
</dbReference>
<dbReference type="Pfam" id="PF12833">
    <property type="entry name" value="HTH_18"/>
    <property type="match status" value="1"/>
</dbReference>
<dbReference type="InterPro" id="IPR018060">
    <property type="entry name" value="HTH_AraC"/>
</dbReference>
<dbReference type="InterPro" id="IPR020449">
    <property type="entry name" value="Tscrpt_reg_AraC-type_HTH"/>
</dbReference>
<dbReference type="InterPro" id="IPR009057">
    <property type="entry name" value="Homeodomain-like_sf"/>
</dbReference>
<comment type="caution">
    <text evidence="5">The sequence shown here is derived from an EMBL/GenBank/DDBJ whole genome shotgun (WGS) entry which is preliminary data.</text>
</comment>
<dbReference type="GO" id="GO:0003700">
    <property type="term" value="F:DNA-binding transcription factor activity"/>
    <property type="evidence" value="ECO:0007669"/>
    <property type="project" value="InterPro"/>
</dbReference>
<gene>
    <name evidence="5" type="ORF">H9742_10735</name>
</gene>